<dbReference type="EMBL" id="CP005076">
    <property type="protein sequence ID" value="AGR42130.1"/>
    <property type="molecule type" value="Genomic_DNA"/>
</dbReference>
<keyword evidence="2" id="KW-1185">Reference proteome</keyword>
<protein>
    <submittedName>
        <fullName evidence="1">Uncharacterized protein</fullName>
    </submittedName>
</protein>
<organism evidence="1 2">
    <name type="scientific">Spiroplasma diminutum CUAS-1</name>
    <dbReference type="NCBI Taxonomy" id="1276221"/>
    <lineage>
        <taxon>Bacteria</taxon>
        <taxon>Bacillati</taxon>
        <taxon>Mycoplasmatota</taxon>
        <taxon>Mollicutes</taxon>
        <taxon>Entomoplasmatales</taxon>
        <taxon>Spiroplasmataceae</taxon>
        <taxon>Spiroplasma</taxon>
    </lineage>
</organism>
<dbReference type="HOGENOM" id="CLU_175616_0_0_14"/>
<dbReference type="PATRIC" id="fig|1276221.3.peg.423"/>
<evidence type="ECO:0000313" key="2">
    <source>
        <dbReference type="Proteomes" id="UP000014983"/>
    </source>
</evidence>
<sequence length="95" mass="11768">MGKSIFDLNEKLELELDYIYYNKSISNCIHDNIAQDERDLVFKCTKCFTRFLFRDKDHLWKFKDRIIKRFDFEKAENFYKREVKRLKKADLDDEE</sequence>
<dbReference type="RefSeq" id="WP_020836362.1">
    <property type="nucleotide sequence ID" value="NC_021833.1"/>
</dbReference>
<dbReference type="Proteomes" id="UP000014983">
    <property type="component" value="Chromosome"/>
</dbReference>
<accession>S5MJH8</accession>
<dbReference type="AlphaFoldDB" id="S5MJH8"/>
<name>S5MJH8_9MOLU</name>
<dbReference type="InParanoid" id="S5MJH8"/>
<gene>
    <name evidence="1" type="ORF">SDIMI_v3c04260</name>
</gene>
<proteinExistence type="predicted"/>
<reference evidence="1 2" key="1">
    <citation type="journal article" date="2013" name="Genome Biol. Evol.">
        <title>Comparison of metabolic capacities and inference of gene content evolution in mosquito-associated Spiroplasma diminutum and S. taiwanense.</title>
        <authorList>
            <person name="Lo W.S."/>
            <person name="Ku C."/>
            <person name="Chen L.L."/>
            <person name="Chang T.H."/>
            <person name="Kuo C.H."/>
        </authorList>
    </citation>
    <scope>NUCLEOTIDE SEQUENCE [LARGE SCALE GENOMIC DNA]</scope>
    <source>
        <strain evidence="1">CUAS-1</strain>
    </source>
</reference>
<dbReference type="STRING" id="1276221.SDIMI_v3c04260"/>
<dbReference type="KEGG" id="sdi:SDIMI_v3c04260"/>
<dbReference type="OrthoDB" id="390172at2"/>
<evidence type="ECO:0000313" key="1">
    <source>
        <dbReference type="EMBL" id="AGR42130.1"/>
    </source>
</evidence>